<dbReference type="AlphaFoldDB" id="A0A1J4MM77"/>
<feature type="transmembrane region" description="Helical" evidence="1">
    <location>
        <begin position="73"/>
        <end position="95"/>
    </location>
</feature>
<feature type="transmembrane region" description="Helical" evidence="1">
    <location>
        <begin position="157"/>
        <end position="182"/>
    </location>
</feature>
<evidence type="ECO:0000256" key="1">
    <source>
        <dbReference type="SAM" id="Phobius"/>
    </source>
</evidence>
<keyword evidence="1" id="KW-0472">Membrane</keyword>
<keyword evidence="1" id="KW-1133">Transmembrane helix</keyword>
<accession>A0A1J4MM77</accession>
<feature type="transmembrane region" description="Helical" evidence="1">
    <location>
        <begin position="39"/>
        <end position="61"/>
    </location>
</feature>
<dbReference type="Proteomes" id="UP000186176">
    <property type="component" value="Unassembled WGS sequence"/>
</dbReference>
<name>A0A1J4MM77_9CRYT</name>
<sequence>MFFKEKSVKETPTAPASPSILPLSDANLPETVIKEINRILYFGFGSFLTVSIISLAIIQANSNAVCDRNLDEMIGLSSIFSLSMSLMCSLMLLLPDQRNTLVKAFKYNEFPSMKKISVWKWTSIISFILVPILVIIHDVGGFISISESNSCKYTAPGLYIGASIVMSFQLLIILLLTMALFFSNLMDLIYSLPSINIDKIHEFTDIMVGELVKYTKSLFNLVMNKTSDYFGKCCFSSSIAELYSKFVSNCKKLKFSFSEMITKLADVSKNITSKFRALFENVGKLSKQAVKKINFCGEELCVFGRKIIMKAKSAILTVKEKSIGML</sequence>
<evidence type="ECO:0000313" key="2">
    <source>
        <dbReference type="EMBL" id="OII75304.1"/>
    </source>
</evidence>
<dbReference type="GeneID" id="39978616"/>
<dbReference type="RefSeq" id="XP_028876311.1">
    <property type="nucleotide sequence ID" value="XM_029018837.1"/>
</dbReference>
<keyword evidence="3" id="KW-1185">Reference proteome</keyword>
<keyword evidence="1" id="KW-0812">Transmembrane</keyword>
<feature type="transmembrane region" description="Helical" evidence="1">
    <location>
        <begin position="116"/>
        <end position="137"/>
    </location>
</feature>
<dbReference type="EMBL" id="LRBP01000001">
    <property type="protein sequence ID" value="OII75304.1"/>
    <property type="molecule type" value="Genomic_DNA"/>
</dbReference>
<gene>
    <name evidence="2" type="ORF">cubi_01825</name>
</gene>
<organism evidence="2 3">
    <name type="scientific">Cryptosporidium ubiquitum</name>
    <dbReference type="NCBI Taxonomy" id="857276"/>
    <lineage>
        <taxon>Eukaryota</taxon>
        <taxon>Sar</taxon>
        <taxon>Alveolata</taxon>
        <taxon>Apicomplexa</taxon>
        <taxon>Conoidasida</taxon>
        <taxon>Coccidia</taxon>
        <taxon>Eucoccidiorida</taxon>
        <taxon>Eimeriorina</taxon>
        <taxon>Cryptosporidiidae</taxon>
        <taxon>Cryptosporidium</taxon>
    </lineage>
</organism>
<reference evidence="2 3" key="1">
    <citation type="submission" date="2016-10" db="EMBL/GenBank/DDBJ databases">
        <title>Reductive evolution of mitochondrial metabolism and differential evolution of invasion-related proteins in Cryptosporidium.</title>
        <authorList>
            <person name="Liu S."/>
            <person name="Roellig D.M."/>
            <person name="Guo Y."/>
            <person name="Li N."/>
            <person name="Frace M.A."/>
            <person name="Tang K."/>
            <person name="Zhang L."/>
            <person name="Feng Y."/>
            <person name="Xiao L."/>
        </authorList>
    </citation>
    <scope>NUCLEOTIDE SEQUENCE [LARGE SCALE GENOMIC DNA]</scope>
    <source>
        <strain evidence="2">39726</strain>
    </source>
</reference>
<evidence type="ECO:0000313" key="3">
    <source>
        <dbReference type="Proteomes" id="UP000186176"/>
    </source>
</evidence>
<comment type="caution">
    <text evidence="2">The sequence shown here is derived from an EMBL/GenBank/DDBJ whole genome shotgun (WGS) entry which is preliminary data.</text>
</comment>
<dbReference type="VEuPathDB" id="CryptoDB:cubi_01825"/>
<dbReference type="OrthoDB" id="27923at2759"/>
<protein>
    <submittedName>
        <fullName evidence="2">Uncharacterized protein</fullName>
    </submittedName>
</protein>
<proteinExistence type="predicted"/>